<dbReference type="EMBL" id="UGOG01000001">
    <property type="protein sequence ID" value="STX62060.1"/>
    <property type="molecule type" value="Genomic_DNA"/>
</dbReference>
<dbReference type="AlphaFoldDB" id="A0A378JVJ7"/>
<dbReference type="Proteomes" id="UP000254040">
    <property type="component" value="Unassembled WGS sequence"/>
</dbReference>
<accession>A0A378JVJ7</accession>
<organism evidence="1 2">
    <name type="scientific">Legionella moravica</name>
    <dbReference type="NCBI Taxonomy" id="39962"/>
    <lineage>
        <taxon>Bacteria</taxon>
        <taxon>Pseudomonadati</taxon>
        <taxon>Pseudomonadota</taxon>
        <taxon>Gammaproteobacteria</taxon>
        <taxon>Legionellales</taxon>
        <taxon>Legionellaceae</taxon>
        <taxon>Legionella</taxon>
    </lineage>
</organism>
<sequence length="36" mass="4255">MNLEIEISSPKNIFVKIRFSISKKTLMKLVFLIFLI</sequence>
<protein>
    <submittedName>
        <fullName evidence="1">Uncharacterized protein</fullName>
    </submittedName>
</protein>
<proteinExistence type="predicted"/>
<name>A0A378JVJ7_9GAMM</name>
<reference evidence="1 2" key="1">
    <citation type="submission" date="2018-06" db="EMBL/GenBank/DDBJ databases">
        <authorList>
            <consortium name="Pathogen Informatics"/>
            <person name="Doyle S."/>
        </authorList>
    </citation>
    <scope>NUCLEOTIDE SEQUENCE [LARGE SCALE GENOMIC DNA]</scope>
    <source>
        <strain evidence="1 2">NCTC12239</strain>
    </source>
</reference>
<gene>
    <name evidence="1" type="ORF">NCTC12239_00978</name>
</gene>
<evidence type="ECO:0000313" key="1">
    <source>
        <dbReference type="EMBL" id="STX62060.1"/>
    </source>
</evidence>
<evidence type="ECO:0000313" key="2">
    <source>
        <dbReference type="Proteomes" id="UP000254040"/>
    </source>
</evidence>